<evidence type="ECO:0000256" key="1">
    <source>
        <dbReference type="ARBA" id="ARBA00001946"/>
    </source>
</evidence>
<dbReference type="PANTHER" id="PTHR30001:SF1">
    <property type="entry name" value="RIBONUCLEASE E_G-LIKE PROTEIN, CHLOROPLASTIC"/>
    <property type="match status" value="1"/>
</dbReference>
<dbReference type="KEGG" id="acr:Acry_2690"/>
<keyword evidence="8" id="KW-0460">Magnesium</keyword>
<protein>
    <submittedName>
        <fullName evidence="12">Ribonuclease G and E-like protein</fullName>
    </submittedName>
</protein>
<evidence type="ECO:0000256" key="2">
    <source>
        <dbReference type="ARBA" id="ARBA00022475"/>
    </source>
</evidence>
<dbReference type="GO" id="GO:0016787">
    <property type="term" value="F:hydrolase activity"/>
    <property type="evidence" value="ECO:0007669"/>
    <property type="project" value="UniProtKB-KW"/>
</dbReference>
<reference evidence="12 13" key="1">
    <citation type="submission" date="2007-05" db="EMBL/GenBank/DDBJ databases">
        <title>Complete sequence of chromosome of Acidiphilium cryptum JF-5.</title>
        <authorList>
            <consortium name="US DOE Joint Genome Institute"/>
            <person name="Copeland A."/>
            <person name="Lucas S."/>
            <person name="Lapidus A."/>
            <person name="Barry K."/>
            <person name="Detter J.C."/>
            <person name="Glavina del Rio T."/>
            <person name="Hammon N."/>
            <person name="Israni S."/>
            <person name="Dalin E."/>
            <person name="Tice H."/>
            <person name="Pitluck S."/>
            <person name="Sims D."/>
            <person name="Brettin T."/>
            <person name="Bruce D."/>
            <person name="Han C."/>
            <person name="Schmutz J."/>
            <person name="Larimer F."/>
            <person name="Land M."/>
            <person name="Hauser L."/>
            <person name="Kyrpides N."/>
            <person name="Kim E."/>
            <person name="Magnuson T."/>
            <person name="Richardson P."/>
        </authorList>
    </citation>
    <scope>NUCLEOTIDE SEQUENCE [LARGE SCALE GENOMIC DNA]</scope>
    <source>
        <strain evidence="12 13">JF-5</strain>
    </source>
</reference>
<gene>
    <name evidence="12" type="ordered locus">Acry_2690</name>
</gene>
<organism evidence="12 13">
    <name type="scientific">Acidiphilium cryptum (strain JF-5)</name>
    <dbReference type="NCBI Taxonomy" id="349163"/>
    <lineage>
        <taxon>Bacteria</taxon>
        <taxon>Pseudomonadati</taxon>
        <taxon>Pseudomonadota</taxon>
        <taxon>Alphaproteobacteria</taxon>
        <taxon>Acetobacterales</taxon>
        <taxon>Acidocellaceae</taxon>
        <taxon>Acidiphilium</taxon>
    </lineage>
</organism>
<dbReference type="eggNOG" id="COG1530">
    <property type="taxonomic scope" value="Bacteria"/>
</dbReference>
<dbReference type="RefSeq" id="WP_012040239.1">
    <property type="nucleotide sequence ID" value="NC_009484.1"/>
</dbReference>
<evidence type="ECO:0000256" key="8">
    <source>
        <dbReference type="ARBA" id="ARBA00022842"/>
    </source>
</evidence>
<keyword evidence="6" id="KW-0255">Endonuclease</keyword>
<keyword evidence="2" id="KW-1003">Cell membrane</keyword>
<dbReference type="Proteomes" id="UP000000245">
    <property type="component" value="Chromosome"/>
</dbReference>
<dbReference type="GO" id="GO:0046872">
    <property type="term" value="F:metal ion binding"/>
    <property type="evidence" value="ECO:0007669"/>
    <property type="project" value="UniProtKB-KW"/>
</dbReference>
<keyword evidence="4" id="KW-0540">Nuclease</keyword>
<dbReference type="Pfam" id="PF10150">
    <property type="entry name" value="RNase_E_G"/>
    <property type="match status" value="1"/>
</dbReference>
<dbReference type="GO" id="GO:0004519">
    <property type="term" value="F:endonuclease activity"/>
    <property type="evidence" value="ECO:0007669"/>
    <property type="project" value="UniProtKB-KW"/>
</dbReference>
<keyword evidence="3" id="KW-0997">Cell inner membrane</keyword>
<keyword evidence="10" id="KW-0472">Membrane</keyword>
<dbReference type="InterPro" id="IPR003029">
    <property type="entry name" value="S1_domain"/>
</dbReference>
<evidence type="ECO:0000256" key="4">
    <source>
        <dbReference type="ARBA" id="ARBA00022722"/>
    </source>
</evidence>
<dbReference type="InterPro" id="IPR012340">
    <property type="entry name" value="NA-bd_OB-fold"/>
</dbReference>
<dbReference type="InterPro" id="IPR004659">
    <property type="entry name" value="RNase_E/G"/>
</dbReference>
<feature type="domain" description="S1 motif" evidence="11">
    <location>
        <begin position="39"/>
        <end position="103"/>
    </location>
</feature>
<dbReference type="SUPFAM" id="SSF50249">
    <property type="entry name" value="Nucleic acid-binding proteins"/>
    <property type="match status" value="1"/>
</dbReference>
<dbReference type="GO" id="GO:0003723">
    <property type="term" value="F:RNA binding"/>
    <property type="evidence" value="ECO:0007669"/>
    <property type="project" value="UniProtKB-KW"/>
</dbReference>
<keyword evidence="9" id="KW-0694">RNA-binding</keyword>
<evidence type="ECO:0000259" key="11">
    <source>
        <dbReference type="PROSITE" id="PS50126"/>
    </source>
</evidence>
<dbReference type="STRING" id="349163.Acry_2690"/>
<evidence type="ECO:0000313" key="13">
    <source>
        <dbReference type="Proteomes" id="UP000000245"/>
    </source>
</evidence>
<evidence type="ECO:0000256" key="10">
    <source>
        <dbReference type="ARBA" id="ARBA00023136"/>
    </source>
</evidence>
<dbReference type="EMBL" id="CP000697">
    <property type="protein sequence ID" value="ABQ31881.1"/>
    <property type="molecule type" value="Genomic_DNA"/>
</dbReference>
<keyword evidence="5" id="KW-0479">Metal-binding</keyword>
<dbReference type="PANTHER" id="PTHR30001">
    <property type="entry name" value="RIBONUCLEASE"/>
    <property type="match status" value="1"/>
</dbReference>
<dbReference type="InterPro" id="IPR019307">
    <property type="entry name" value="RNA-bd_AU-1/RNase_E/G"/>
</dbReference>
<proteinExistence type="predicted"/>
<keyword evidence="7" id="KW-0378">Hydrolase</keyword>
<evidence type="ECO:0000313" key="12">
    <source>
        <dbReference type="EMBL" id="ABQ31881.1"/>
    </source>
</evidence>
<keyword evidence="13" id="KW-1185">Reference proteome</keyword>
<evidence type="ECO:0000256" key="6">
    <source>
        <dbReference type="ARBA" id="ARBA00022759"/>
    </source>
</evidence>
<dbReference type="GO" id="GO:0004540">
    <property type="term" value="F:RNA nuclease activity"/>
    <property type="evidence" value="ECO:0007669"/>
    <property type="project" value="InterPro"/>
</dbReference>
<evidence type="ECO:0000256" key="7">
    <source>
        <dbReference type="ARBA" id="ARBA00022801"/>
    </source>
</evidence>
<comment type="cofactor">
    <cofactor evidence="1">
        <name>Mg(2+)</name>
        <dbReference type="ChEBI" id="CHEBI:18420"/>
    </cofactor>
</comment>
<dbReference type="GO" id="GO:0005737">
    <property type="term" value="C:cytoplasm"/>
    <property type="evidence" value="ECO:0007669"/>
    <property type="project" value="TreeGrafter"/>
</dbReference>
<evidence type="ECO:0000256" key="9">
    <source>
        <dbReference type="ARBA" id="ARBA00022884"/>
    </source>
</evidence>
<accession>A5G1Z9</accession>
<sequence length="290" mass="29707">MSAVIRAGLRGGTVHLALTESGTLAGYTRWRPDAPDGVGDLRSGRITARAPALGGAFVDLGDGSGFLPDSAGGKSLAEGDAVAVRITRAPQGGKGPRLALAEGVAPGAKPGLLARGPGPIAEFRALHPAAPILADDWELVALLRAAHEGVAHDPASLAPVAEEIAALAEPVFPLPQGARGTVCPTPALTAIDIDAGAATAERGDKHGAQLRLNRAIIPELARQIRLRNLAGAILVDFAGMKPAARPKLAPDLAAALARDPLRPRLLGFSALGFAEISRPRIRPPLHELPP</sequence>
<dbReference type="PROSITE" id="PS50126">
    <property type="entry name" value="S1"/>
    <property type="match status" value="1"/>
</dbReference>
<evidence type="ECO:0000256" key="3">
    <source>
        <dbReference type="ARBA" id="ARBA00022519"/>
    </source>
</evidence>
<dbReference type="HOGENOM" id="CLU_063647_0_0_5"/>
<evidence type="ECO:0000256" key="5">
    <source>
        <dbReference type="ARBA" id="ARBA00022723"/>
    </source>
</evidence>
<name>A5G1Z9_ACICJ</name>
<dbReference type="GO" id="GO:0006364">
    <property type="term" value="P:rRNA processing"/>
    <property type="evidence" value="ECO:0007669"/>
    <property type="project" value="TreeGrafter"/>
</dbReference>
<dbReference type="AlphaFoldDB" id="A5G1Z9"/>